<reference evidence="1 2" key="1">
    <citation type="submission" date="2024-06" db="EMBL/GenBank/DDBJ databases">
        <title>A chromosome-level genome assembly of beet webworm, Loxostege sticticalis.</title>
        <authorList>
            <person name="Zhang Y."/>
        </authorList>
    </citation>
    <scope>NUCLEOTIDE SEQUENCE [LARGE SCALE GENOMIC DNA]</scope>
    <source>
        <strain evidence="1">AQ028</strain>
        <tissue evidence="1">Male pupae</tissue>
    </source>
</reference>
<name>A0ABD0SZI3_LOXSC</name>
<sequence length="131" mass="15613">MKKLEKNVNKKLRNTGKQYVSRVGKIVKEKVMKPPCGPKCRQSCSNNFTNQQRQEIFDTYWELGSFQRQRDFLNSCITSIYPVCRRLKVDAEKHRKPNFTFYLVKDGLNIRVCKQFLHTSQNLKLKTLEFY</sequence>
<dbReference type="EMBL" id="JBEDNZ010000014">
    <property type="protein sequence ID" value="KAL0829630.1"/>
    <property type="molecule type" value="Genomic_DNA"/>
</dbReference>
<protein>
    <submittedName>
        <fullName evidence="1">Uncharacterized protein</fullName>
    </submittedName>
</protein>
<organism evidence="1 2">
    <name type="scientific">Loxostege sticticalis</name>
    <name type="common">Beet webworm moth</name>
    <dbReference type="NCBI Taxonomy" id="481309"/>
    <lineage>
        <taxon>Eukaryota</taxon>
        <taxon>Metazoa</taxon>
        <taxon>Ecdysozoa</taxon>
        <taxon>Arthropoda</taxon>
        <taxon>Hexapoda</taxon>
        <taxon>Insecta</taxon>
        <taxon>Pterygota</taxon>
        <taxon>Neoptera</taxon>
        <taxon>Endopterygota</taxon>
        <taxon>Lepidoptera</taxon>
        <taxon>Glossata</taxon>
        <taxon>Ditrysia</taxon>
        <taxon>Pyraloidea</taxon>
        <taxon>Crambidae</taxon>
        <taxon>Pyraustinae</taxon>
        <taxon>Loxostege</taxon>
    </lineage>
</organism>
<dbReference type="PANTHER" id="PTHR10773:SF19">
    <property type="match status" value="1"/>
</dbReference>
<dbReference type="AlphaFoldDB" id="A0ABD0SZI3"/>
<proteinExistence type="predicted"/>
<evidence type="ECO:0000313" key="1">
    <source>
        <dbReference type="EMBL" id="KAL0829630.1"/>
    </source>
</evidence>
<dbReference type="Proteomes" id="UP001549921">
    <property type="component" value="Unassembled WGS sequence"/>
</dbReference>
<dbReference type="PANTHER" id="PTHR10773">
    <property type="entry name" value="DNA-DIRECTED RNA POLYMERASES I, II, AND III SUBUNIT RPABC2"/>
    <property type="match status" value="1"/>
</dbReference>
<accession>A0ABD0SZI3</accession>
<comment type="caution">
    <text evidence="1">The sequence shown here is derived from an EMBL/GenBank/DDBJ whole genome shotgun (WGS) entry which is preliminary data.</text>
</comment>
<evidence type="ECO:0000313" key="2">
    <source>
        <dbReference type="Proteomes" id="UP001549921"/>
    </source>
</evidence>
<gene>
    <name evidence="1" type="ORF">ABMA28_003136</name>
</gene>